<keyword evidence="7" id="KW-0238">DNA-binding</keyword>
<organism evidence="16 17">
    <name type="scientific">Rhododendron simsii</name>
    <name type="common">Sims's rhododendron</name>
    <dbReference type="NCBI Taxonomy" id="118357"/>
    <lineage>
        <taxon>Eukaryota</taxon>
        <taxon>Viridiplantae</taxon>
        <taxon>Streptophyta</taxon>
        <taxon>Embryophyta</taxon>
        <taxon>Tracheophyta</taxon>
        <taxon>Spermatophyta</taxon>
        <taxon>Magnoliopsida</taxon>
        <taxon>eudicotyledons</taxon>
        <taxon>Gunneridae</taxon>
        <taxon>Pentapetalae</taxon>
        <taxon>asterids</taxon>
        <taxon>Ericales</taxon>
        <taxon>Ericaceae</taxon>
        <taxon>Ericoideae</taxon>
        <taxon>Rhodoreae</taxon>
        <taxon>Rhododendron</taxon>
    </lineage>
</organism>
<dbReference type="SMART" id="SM00490">
    <property type="entry name" value="HELICc"/>
    <property type="match status" value="1"/>
</dbReference>
<dbReference type="Gene3D" id="3.40.50.300">
    <property type="entry name" value="P-loop containing nucleotide triphosphate hydrolases"/>
    <property type="match status" value="2"/>
</dbReference>
<keyword evidence="9" id="KW-0539">Nucleus</keyword>
<evidence type="ECO:0000256" key="12">
    <source>
        <dbReference type="ARBA" id="ARBA00049360"/>
    </source>
</evidence>
<feature type="domain" description="Helicase C-terminal" evidence="15">
    <location>
        <begin position="514"/>
        <end position="685"/>
    </location>
</feature>
<keyword evidence="5" id="KW-0347">Helicase</keyword>
<evidence type="ECO:0000256" key="13">
    <source>
        <dbReference type="SAM" id="MobiDB-lite"/>
    </source>
</evidence>
<evidence type="ECO:0000259" key="14">
    <source>
        <dbReference type="PROSITE" id="PS51192"/>
    </source>
</evidence>
<dbReference type="GO" id="GO:0000724">
    <property type="term" value="P:double-strand break repair via homologous recombination"/>
    <property type="evidence" value="ECO:0007669"/>
    <property type="project" value="TreeGrafter"/>
</dbReference>
<dbReference type="PANTHER" id="PTHR13710:SF108">
    <property type="entry name" value="ATP-DEPENDENT DNA HELICASE Q4"/>
    <property type="match status" value="1"/>
</dbReference>
<protein>
    <recommendedName>
        <fullName evidence="11">DNA 3'-5' helicase</fullName>
        <ecNumber evidence="11">5.6.2.4</ecNumber>
    </recommendedName>
</protein>
<dbReference type="EC" id="5.6.2.4" evidence="11"/>
<dbReference type="InterPro" id="IPR011545">
    <property type="entry name" value="DEAD/DEAH_box_helicase_dom"/>
</dbReference>
<keyword evidence="6" id="KW-0067">ATP-binding</keyword>
<feature type="region of interest" description="Disordered" evidence="13">
    <location>
        <begin position="1"/>
        <end position="93"/>
    </location>
</feature>
<feature type="compositionally biased region" description="Basic residues" evidence="13">
    <location>
        <begin position="53"/>
        <end position="63"/>
    </location>
</feature>
<evidence type="ECO:0000313" key="16">
    <source>
        <dbReference type="EMBL" id="KAF7123939.1"/>
    </source>
</evidence>
<evidence type="ECO:0000256" key="8">
    <source>
        <dbReference type="ARBA" id="ARBA00023235"/>
    </source>
</evidence>
<feature type="compositionally biased region" description="Polar residues" evidence="13">
    <location>
        <begin position="35"/>
        <end position="44"/>
    </location>
</feature>
<feature type="compositionally biased region" description="Pro residues" evidence="13">
    <location>
        <begin position="70"/>
        <end position="88"/>
    </location>
</feature>
<comment type="catalytic activity">
    <reaction evidence="12">
        <text>ATP + H2O = ADP + phosphate + H(+)</text>
        <dbReference type="Rhea" id="RHEA:13065"/>
        <dbReference type="ChEBI" id="CHEBI:15377"/>
        <dbReference type="ChEBI" id="CHEBI:15378"/>
        <dbReference type="ChEBI" id="CHEBI:30616"/>
        <dbReference type="ChEBI" id="CHEBI:43474"/>
        <dbReference type="ChEBI" id="CHEBI:456216"/>
    </reaction>
</comment>
<dbReference type="GO" id="GO:0043138">
    <property type="term" value="F:3'-5' DNA helicase activity"/>
    <property type="evidence" value="ECO:0007669"/>
    <property type="project" value="UniProtKB-EC"/>
</dbReference>
<comment type="caution">
    <text evidence="16">The sequence shown here is derived from an EMBL/GenBank/DDBJ whole genome shotgun (WGS) entry which is preliminary data.</text>
</comment>
<keyword evidence="17" id="KW-1185">Reference proteome</keyword>
<evidence type="ECO:0000256" key="11">
    <source>
        <dbReference type="ARBA" id="ARBA00034808"/>
    </source>
</evidence>
<dbReference type="GO" id="GO:0005524">
    <property type="term" value="F:ATP binding"/>
    <property type="evidence" value="ECO:0007669"/>
    <property type="project" value="UniProtKB-KW"/>
</dbReference>
<dbReference type="AlphaFoldDB" id="A0A834G6G3"/>
<dbReference type="Pfam" id="PF00270">
    <property type="entry name" value="DEAD"/>
    <property type="match status" value="1"/>
</dbReference>
<dbReference type="GO" id="GO:0005634">
    <property type="term" value="C:nucleus"/>
    <property type="evidence" value="ECO:0007669"/>
    <property type="project" value="UniProtKB-SubCell"/>
</dbReference>
<dbReference type="PANTHER" id="PTHR13710">
    <property type="entry name" value="DNA HELICASE RECQ FAMILY MEMBER"/>
    <property type="match status" value="1"/>
</dbReference>
<dbReference type="InterPro" id="IPR004589">
    <property type="entry name" value="DNA_helicase_ATP-dep_RecQ"/>
</dbReference>
<dbReference type="PROSITE" id="PS51192">
    <property type="entry name" value="HELICASE_ATP_BIND_1"/>
    <property type="match status" value="1"/>
</dbReference>
<name>A0A834G6G3_RHOSS</name>
<evidence type="ECO:0000256" key="3">
    <source>
        <dbReference type="ARBA" id="ARBA00022741"/>
    </source>
</evidence>
<keyword evidence="8" id="KW-0413">Isomerase</keyword>
<evidence type="ECO:0000256" key="1">
    <source>
        <dbReference type="ARBA" id="ARBA00004123"/>
    </source>
</evidence>
<dbReference type="EMBL" id="WJXA01000012">
    <property type="protein sequence ID" value="KAF7123939.1"/>
    <property type="molecule type" value="Genomic_DNA"/>
</dbReference>
<feature type="region of interest" description="Disordered" evidence="13">
    <location>
        <begin position="143"/>
        <end position="170"/>
    </location>
</feature>
<comment type="subcellular location">
    <subcellularLocation>
        <location evidence="1">Nucleus</location>
    </subcellularLocation>
</comment>
<evidence type="ECO:0000256" key="9">
    <source>
        <dbReference type="ARBA" id="ARBA00023242"/>
    </source>
</evidence>
<gene>
    <name evidence="16" type="ORF">RHSIM_Rhsim12G0105200</name>
</gene>
<dbReference type="GO" id="GO:0016787">
    <property type="term" value="F:hydrolase activity"/>
    <property type="evidence" value="ECO:0007669"/>
    <property type="project" value="UniProtKB-KW"/>
</dbReference>
<dbReference type="InterPro" id="IPR014001">
    <property type="entry name" value="Helicase_ATP-bd"/>
</dbReference>
<evidence type="ECO:0000256" key="7">
    <source>
        <dbReference type="ARBA" id="ARBA00023125"/>
    </source>
</evidence>
<dbReference type="GO" id="GO:0005737">
    <property type="term" value="C:cytoplasm"/>
    <property type="evidence" value="ECO:0007669"/>
    <property type="project" value="TreeGrafter"/>
</dbReference>
<comment type="catalytic activity">
    <reaction evidence="10">
        <text>Couples ATP hydrolysis with the unwinding of duplex DNA by translocating in the 3'-5' direction.</text>
        <dbReference type="EC" id="5.6.2.4"/>
    </reaction>
</comment>
<evidence type="ECO:0000313" key="17">
    <source>
        <dbReference type="Proteomes" id="UP000626092"/>
    </source>
</evidence>
<sequence length="931" mass="102009">MDSGSDSDGSHVSATPPRDLRPPPPPPSSLKARINLSTVFTHSHPTPNPNPKPKSKKPKRSSKPAKPTSKPTPKPSQPEPPPPTPIPVPNLSALPFQIRRPSNENPDNSTGNNVPAGGLYLSKFASFSKIRRPTSLDVKSIMNESTPASGSVPEPGGTEVKGEGGGAGSAVNVVRRHPNLIGGSSFTALAVKKPRGGNEGNFVRLNINGYGKSKFKFKGRRKGYSPASGRRSFRGYKRKSPGTGGIGNKGACGEDGLVFELSQVGKRDRLEVDEELIGEAVLGVRNEPSDENLLKLLKLTHGYESFRDGQLEAIKMVLSGKSTMLVLPTGAGKSLCYQLPAVVLPGIVLVVSPLVALMIDQLKQLPPMIEGGLICSSQTPEEMSETLRLLQEGTIKVLFVSPERFLNVEFMSIFSASPMISLLVVDEAHCVSEWSHNFRPSYMRLRASLLRTKLNVQCILAMTATATTKTLDDVMCALEIPHTNLIKSAHLRDNLLLSVSLSRNRQVWINKIFRMKDLMTLLKSSPFVDVKSIIIYCKFQSETDLISKYLCDNNISAMSYHGGIPYKDRSRVQELFCSNKIRVVVATVAFGMGLDKRDVGAVIHCTLPDSLEEYVQVGLCFITTDCLEANVQVKVCLLKLNFPKIVVLLSEGVDEYAVSRLLSQVFATSLSSQGKICALAKESASQKFDMKEEVMLTILTHLELGEVQYLSVLPQINATCTLNFHLTPSGLLAAKDIVIAAILKNAEIKHGQYVFDIPTVANSIGVSAVDISNMLQNLKVQKIDVMFNAAAFAVQGCKRINGCIDSQHTPCLHKKILEYFNGDGYTDVPKKLDQSSPFLRADIKVFLQSNSQAKFTPRAVARIMHGIASPAFPSMTWSKTHFCYLHRLCLISMVTVEHYILREGPFVDVRGRLRVHLENVNETSLEKSKHD</sequence>
<feature type="region of interest" description="Disordered" evidence="13">
    <location>
        <begin position="218"/>
        <end position="247"/>
    </location>
</feature>
<dbReference type="GO" id="GO:0003677">
    <property type="term" value="F:DNA binding"/>
    <property type="evidence" value="ECO:0007669"/>
    <property type="project" value="UniProtKB-KW"/>
</dbReference>
<keyword evidence="3" id="KW-0547">Nucleotide-binding</keyword>
<dbReference type="NCBIfam" id="TIGR00614">
    <property type="entry name" value="recQ_fam"/>
    <property type="match status" value="1"/>
</dbReference>
<evidence type="ECO:0000256" key="5">
    <source>
        <dbReference type="ARBA" id="ARBA00022806"/>
    </source>
</evidence>
<proteinExistence type="inferred from homology"/>
<reference evidence="16" key="1">
    <citation type="submission" date="2019-11" db="EMBL/GenBank/DDBJ databases">
        <authorList>
            <person name="Liu Y."/>
            <person name="Hou J."/>
            <person name="Li T.-Q."/>
            <person name="Guan C.-H."/>
            <person name="Wu X."/>
            <person name="Wu H.-Z."/>
            <person name="Ling F."/>
            <person name="Zhang R."/>
            <person name="Shi X.-G."/>
            <person name="Ren J.-P."/>
            <person name="Chen E.-F."/>
            <person name="Sun J.-M."/>
        </authorList>
    </citation>
    <scope>NUCLEOTIDE SEQUENCE</scope>
    <source>
        <strain evidence="16">Adult_tree_wgs_1</strain>
        <tissue evidence="16">Leaves</tissue>
    </source>
</reference>
<dbReference type="Pfam" id="PF00271">
    <property type="entry name" value="Helicase_C"/>
    <property type="match status" value="1"/>
</dbReference>
<evidence type="ECO:0000256" key="10">
    <source>
        <dbReference type="ARBA" id="ARBA00034617"/>
    </source>
</evidence>
<dbReference type="FunFam" id="3.40.50.300:FF:000772">
    <property type="entry name" value="ATP-dependent DNA helicase Q4"/>
    <property type="match status" value="1"/>
</dbReference>
<feature type="compositionally biased region" description="Basic residues" evidence="13">
    <location>
        <begin position="231"/>
        <end position="240"/>
    </location>
</feature>
<dbReference type="SUPFAM" id="SSF52540">
    <property type="entry name" value="P-loop containing nucleoside triphosphate hydrolases"/>
    <property type="match status" value="1"/>
</dbReference>
<dbReference type="InterPro" id="IPR001650">
    <property type="entry name" value="Helicase_C-like"/>
</dbReference>
<dbReference type="InterPro" id="IPR027417">
    <property type="entry name" value="P-loop_NTPase"/>
</dbReference>
<evidence type="ECO:0000256" key="4">
    <source>
        <dbReference type="ARBA" id="ARBA00022801"/>
    </source>
</evidence>
<accession>A0A834G6G3</accession>
<dbReference type="PROSITE" id="PS51194">
    <property type="entry name" value="HELICASE_CTER"/>
    <property type="match status" value="1"/>
</dbReference>
<dbReference type="SMART" id="SM00487">
    <property type="entry name" value="DEXDc"/>
    <property type="match status" value="1"/>
</dbReference>
<dbReference type="OrthoDB" id="10261556at2759"/>
<dbReference type="Proteomes" id="UP000626092">
    <property type="component" value="Unassembled WGS sequence"/>
</dbReference>
<dbReference type="GO" id="GO:0005694">
    <property type="term" value="C:chromosome"/>
    <property type="evidence" value="ECO:0007669"/>
    <property type="project" value="TreeGrafter"/>
</dbReference>
<feature type="domain" description="Helicase ATP-binding" evidence="14">
    <location>
        <begin position="314"/>
        <end position="484"/>
    </location>
</feature>
<keyword evidence="4" id="KW-0378">Hydrolase</keyword>
<comment type="similarity">
    <text evidence="2">Belongs to the helicase family. RecQ subfamily.</text>
</comment>
<evidence type="ECO:0000256" key="6">
    <source>
        <dbReference type="ARBA" id="ARBA00022840"/>
    </source>
</evidence>
<evidence type="ECO:0000259" key="15">
    <source>
        <dbReference type="PROSITE" id="PS51194"/>
    </source>
</evidence>
<evidence type="ECO:0000256" key="2">
    <source>
        <dbReference type="ARBA" id="ARBA00005446"/>
    </source>
</evidence>
<dbReference type="PROSITE" id="PS00690">
    <property type="entry name" value="DEAH_ATP_HELICASE"/>
    <property type="match status" value="1"/>
</dbReference>
<dbReference type="GO" id="GO:0009378">
    <property type="term" value="F:four-way junction helicase activity"/>
    <property type="evidence" value="ECO:0007669"/>
    <property type="project" value="TreeGrafter"/>
</dbReference>
<dbReference type="CDD" id="cd18018">
    <property type="entry name" value="DEXHc_RecQ4-like"/>
    <property type="match status" value="1"/>
</dbReference>
<dbReference type="InterPro" id="IPR002464">
    <property type="entry name" value="DNA/RNA_helicase_DEAH_CS"/>
</dbReference>